<organism evidence="3 4">
    <name type="scientific">Silvibacterium dinghuense</name>
    <dbReference type="NCBI Taxonomy" id="1560006"/>
    <lineage>
        <taxon>Bacteria</taxon>
        <taxon>Pseudomonadati</taxon>
        <taxon>Acidobacteriota</taxon>
        <taxon>Terriglobia</taxon>
        <taxon>Terriglobales</taxon>
        <taxon>Acidobacteriaceae</taxon>
        <taxon>Silvibacterium</taxon>
    </lineage>
</organism>
<feature type="domain" description="DUF305" evidence="2">
    <location>
        <begin position="48"/>
        <end position="208"/>
    </location>
</feature>
<gene>
    <name evidence="3" type="ORF">ESZ00_13630</name>
</gene>
<dbReference type="InterPro" id="IPR012347">
    <property type="entry name" value="Ferritin-like"/>
</dbReference>
<dbReference type="InterPro" id="IPR005183">
    <property type="entry name" value="DUF305_CopM-like"/>
</dbReference>
<dbReference type="Proteomes" id="UP000290253">
    <property type="component" value="Unassembled WGS sequence"/>
</dbReference>
<comment type="caution">
    <text evidence="3">The sequence shown here is derived from an EMBL/GenBank/DDBJ whole genome shotgun (WGS) entry which is preliminary data.</text>
</comment>
<proteinExistence type="predicted"/>
<dbReference type="Pfam" id="PF03713">
    <property type="entry name" value="DUF305"/>
    <property type="match status" value="1"/>
</dbReference>
<dbReference type="OrthoDB" id="8603558at2"/>
<evidence type="ECO:0000313" key="4">
    <source>
        <dbReference type="Proteomes" id="UP000290253"/>
    </source>
</evidence>
<dbReference type="PANTHER" id="PTHR36933">
    <property type="entry name" value="SLL0788 PROTEIN"/>
    <property type="match status" value="1"/>
</dbReference>
<evidence type="ECO:0000313" key="3">
    <source>
        <dbReference type="EMBL" id="RXS95777.1"/>
    </source>
</evidence>
<dbReference type="AlphaFoldDB" id="A0A4Q1SF92"/>
<feature type="compositionally biased region" description="Low complexity" evidence="1">
    <location>
        <begin position="28"/>
        <end position="43"/>
    </location>
</feature>
<protein>
    <submittedName>
        <fullName evidence="3">DUF305 domain-containing protein</fullName>
    </submittedName>
</protein>
<feature type="region of interest" description="Disordered" evidence="1">
    <location>
        <begin position="22"/>
        <end position="43"/>
    </location>
</feature>
<dbReference type="EMBL" id="SDMK01000002">
    <property type="protein sequence ID" value="RXS95777.1"/>
    <property type="molecule type" value="Genomic_DNA"/>
</dbReference>
<keyword evidence="4" id="KW-1185">Reference proteome</keyword>
<sequence length="226" mass="24364">MCATMLMACTCLAQQTPSVVEPGAPGEPTHTLSPAATAASPQTPSAADIAFMQGMIMHHAQAVEMTELLRTHGANKDVLELGERIRISQADEMLSMRKWLKDHGQTAPDDGGMANMPDMPGMHHASMQMAPMPGMLTPEQMKQLAAAHGREFDRLFLTGMIQHHGGALVMVDQLFATAGAAQDAELFDFVTDVDNTQRAEIAIMQHMLATQFAAPTANPSKEKKTQ</sequence>
<dbReference type="PANTHER" id="PTHR36933:SF1">
    <property type="entry name" value="SLL0788 PROTEIN"/>
    <property type="match status" value="1"/>
</dbReference>
<evidence type="ECO:0000259" key="2">
    <source>
        <dbReference type="Pfam" id="PF03713"/>
    </source>
</evidence>
<name>A0A4Q1SF92_9BACT</name>
<accession>A0A4Q1SF92</accession>
<dbReference type="Gene3D" id="1.20.1260.10">
    <property type="match status" value="1"/>
</dbReference>
<evidence type="ECO:0000256" key="1">
    <source>
        <dbReference type="SAM" id="MobiDB-lite"/>
    </source>
</evidence>
<reference evidence="3 4" key="1">
    <citation type="journal article" date="2016" name="Int. J. Syst. Evol. Microbiol.">
        <title>Acidipila dinghuensis sp. nov., an acidobacterium isolated from forest soil.</title>
        <authorList>
            <person name="Jiang Y.W."/>
            <person name="Wang J."/>
            <person name="Chen M.H."/>
            <person name="Lv Y.Y."/>
            <person name="Qiu L.H."/>
        </authorList>
    </citation>
    <scope>NUCLEOTIDE SEQUENCE [LARGE SCALE GENOMIC DNA]</scope>
    <source>
        <strain evidence="3 4">DHOF10</strain>
    </source>
</reference>